<dbReference type="InParanoid" id="I3EJD2"/>
<evidence type="ECO:0000313" key="3">
    <source>
        <dbReference type="Proteomes" id="UP000002872"/>
    </source>
</evidence>
<evidence type="ECO:0000313" key="2">
    <source>
        <dbReference type="EMBL" id="EIJ89329.1"/>
    </source>
</evidence>
<evidence type="ECO:0000256" key="1">
    <source>
        <dbReference type="SAM" id="MobiDB-lite"/>
    </source>
</evidence>
<dbReference type="OrthoDB" id="2196063at2759"/>
<organism evidence="2 3">
    <name type="scientific">Nematocida parisii (strain ERTm3)</name>
    <name type="common">Nematode killer fungus</name>
    <dbReference type="NCBI Taxonomy" id="935791"/>
    <lineage>
        <taxon>Eukaryota</taxon>
        <taxon>Fungi</taxon>
        <taxon>Fungi incertae sedis</taxon>
        <taxon>Microsporidia</taxon>
        <taxon>Nematocida</taxon>
    </lineage>
</organism>
<dbReference type="EMBL" id="GL870876">
    <property type="protein sequence ID" value="EIJ89329.1"/>
    <property type="molecule type" value="Genomic_DNA"/>
</dbReference>
<sequence length="483" mass="55088">MNSWIKSMVTEVQEHIGCNWVKIGRDIMQTDTTTQAVLSQQERLSDDPYGINRVKVGVARAKYNPYVFKIECVIGPKKDKCHIIRISDNLNTITAYVSNDALRFLKKEENIAVDISSLLNMHCKLLKGYFIVNTSSDRKVSLYIERMSYAGDMSHKNKKVNSIVCRDVNVEKEVELISKRIENEINIYKESCNLPNIENQLENFDFLNNRNFINLCLMGDSIQNSAHSQVYLGDNPTISVKTIKHGIEEYNSDTEDQIDSSNSSDEAMAESEIKENSTESSDFFHKQPHIVKEKGHSPIKYVASTIPIKKHFSSMVKPEIKPITSSITHNKLIPEIIRVNTNNSPSKPDSRNLTPSITNTQKIRKREELNEILCNKKGLRLRMPPKKRPSYNDSYTSNDTLNSVEIPPSVIKSIISTTSESEAHSENTEQDEIIGKCTAEKDQEWSSVEELSETQVDEMINETISRFPTIISISEYKKRQNNQ</sequence>
<feature type="region of interest" description="Disordered" evidence="1">
    <location>
        <begin position="252"/>
        <end position="282"/>
    </location>
</feature>
<gene>
    <name evidence="2" type="ORF">NEQG_00099</name>
</gene>
<protein>
    <submittedName>
        <fullName evidence="2">Uncharacterized protein</fullName>
    </submittedName>
</protein>
<feature type="region of interest" description="Disordered" evidence="1">
    <location>
        <begin position="341"/>
        <end position="360"/>
    </location>
</feature>
<name>I3EJD2_NEMP3</name>
<dbReference type="OMA" id="GRDIMQT"/>
<dbReference type="Proteomes" id="UP000002872">
    <property type="component" value="Unassembled WGS sequence"/>
</dbReference>
<dbReference type="AlphaFoldDB" id="I3EJD2"/>
<dbReference type="HOGENOM" id="CLU_502564_0_0_1"/>
<keyword evidence="3" id="KW-1185">Reference proteome</keyword>
<feature type="compositionally biased region" description="Basic and acidic residues" evidence="1">
    <location>
        <begin position="271"/>
        <end position="282"/>
    </location>
</feature>
<reference evidence="2" key="1">
    <citation type="submission" date="2011-01" db="EMBL/GenBank/DDBJ databases">
        <title>The Genome Sequence of Nematocida parisii strain ERTm3.</title>
        <authorList>
            <consortium name="The Broad Institute Genome Sequencing Platform"/>
            <consortium name="The Broad Institute Genome Sequencing Center for Infectious Disease"/>
            <person name="Cuomo C."/>
            <person name="Troemel E."/>
            <person name="Young S.K."/>
            <person name="Zeng Q."/>
            <person name="Gargeya S."/>
            <person name="Fitzgerald M."/>
            <person name="Haas B."/>
            <person name="Abouelleil A."/>
            <person name="Alvarado L."/>
            <person name="Arachchi H.M."/>
            <person name="Berlin A."/>
            <person name="Chapman S.B."/>
            <person name="Gearin G."/>
            <person name="Goldberg J."/>
            <person name="Griggs A."/>
            <person name="Gujja S."/>
            <person name="Hansen M."/>
            <person name="Heiman D."/>
            <person name="Howarth C."/>
            <person name="Larimer J."/>
            <person name="Lui A."/>
            <person name="MacDonald P.J.P."/>
            <person name="McCowen C."/>
            <person name="Montmayeur A."/>
            <person name="Murphy C."/>
            <person name="Neiman D."/>
            <person name="Pearson M."/>
            <person name="Priest M."/>
            <person name="Roberts A."/>
            <person name="Saif S."/>
            <person name="Shea T."/>
            <person name="Sisk P."/>
            <person name="Stolte C."/>
            <person name="Sykes S."/>
            <person name="Wortman J."/>
            <person name="Nusbaum C."/>
            <person name="Birren B."/>
        </authorList>
    </citation>
    <scope>NUCLEOTIDE SEQUENCE</scope>
    <source>
        <strain evidence="2">ERTm3</strain>
    </source>
</reference>
<proteinExistence type="predicted"/>
<accession>I3EJD2</accession>
<dbReference type="VEuPathDB" id="MicrosporidiaDB:NEQG_00099"/>